<evidence type="ECO:0000313" key="3">
    <source>
        <dbReference type="EMBL" id="SSX24386.1"/>
    </source>
</evidence>
<reference evidence="3" key="1">
    <citation type="submission" date="2018-07" db="EMBL/GenBank/DDBJ databases">
        <authorList>
            <person name="Quirk P.G."/>
            <person name="Krulwich T.A."/>
        </authorList>
    </citation>
    <scope>NUCLEOTIDE SEQUENCE</scope>
</reference>
<dbReference type="PANTHER" id="PTHR12832:SF11">
    <property type="entry name" value="LD23868P"/>
    <property type="match status" value="1"/>
</dbReference>
<organism evidence="3">
    <name type="scientific">Culicoides sonorensis</name>
    <name type="common">Biting midge</name>
    <dbReference type="NCBI Taxonomy" id="179676"/>
    <lineage>
        <taxon>Eukaryota</taxon>
        <taxon>Metazoa</taxon>
        <taxon>Ecdysozoa</taxon>
        <taxon>Arthropoda</taxon>
        <taxon>Hexapoda</taxon>
        <taxon>Insecta</taxon>
        <taxon>Pterygota</taxon>
        <taxon>Neoptera</taxon>
        <taxon>Endopterygota</taxon>
        <taxon>Diptera</taxon>
        <taxon>Nematocera</taxon>
        <taxon>Chironomoidea</taxon>
        <taxon>Ceratopogonidae</taxon>
        <taxon>Ceratopogoninae</taxon>
        <taxon>Culicoides</taxon>
        <taxon>Monoculicoides</taxon>
    </lineage>
</organism>
<accession>A0A336M248</accession>
<evidence type="ECO:0000256" key="1">
    <source>
        <dbReference type="ARBA" id="ARBA00010954"/>
    </source>
</evidence>
<feature type="compositionally biased region" description="Polar residues" evidence="2">
    <location>
        <begin position="261"/>
        <end position="283"/>
    </location>
</feature>
<dbReference type="Pfam" id="PF05794">
    <property type="entry name" value="Tcp11"/>
    <property type="match status" value="1"/>
</dbReference>
<comment type="similarity">
    <text evidence="1">Belongs to the TCP11 family.</text>
</comment>
<feature type="region of interest" description="Disordered" evidence="2">
    <location>
        <begin position="258"/>
        <end position="283"/>
    </location>
</feature>
<evidence type="ECO:0000256" key="2">
    <source>
        <dbReference type="SAM" id="MobiDB-lite"/>
    </source>
</evidence>
<dbReference type="InterPro" id="IPR008862">
    <property type="entry name" value="Tcp11"/>
</dbReference>
<proteinExistence type="inferred from homology"/>
<dbReference type="OMA" id="QIVMCAS"/>
<dbReference type="PANTHER" id="PTHR12832">
    <property type="entry name" value="TESTIS-SPECIFIC PROTEIN PBS13 T-COMPLEX 11"/>
    <property type="match status" value="1"/>
</dbReference>
<dbReference type="EMBL" id="UFQT01000445">
    <property type="protein sequence ID" value="SSX24386.1"/>
    <property type="molecule type" value="Genomic_DNA"/>
</dbReference>
<name>A0A336M248_CULSO</name>
<feature type="region of interest" description="Disordered" evidence="2">
    <location>
        <begin position="1"/>
        <end position="43"/>
    </location>
</feature>
<protein>
    <submittedName>
        <fullName evidence="3">CSON010742 protein</fullName>
    </submittedName>
</protein>
<dbReference type="GO" id="GO:0007165">
    <property type="term" value="P:signal transduction"/>
    <property type="evidence" value="ECO:0007669"/>
    <property type="project" value="TreeGrafter"/>
</dbReference>
<dbReference type="AlphaFoldDB" id="A0A336M248"/>
<sequence>MSADKIQISDPKEIPSNSTNIQLPRVRTESENSEKASGARFLLPGTSCSPPKILTLEEIQSVAKNIEDMALAHEIAVNADFKLEPYEPPENSLEKIIKDTIHKAFWDVLKEQLNSNPPDYGHAIQLLSEIKEMFEAILPSNNKRTLERIHEILDETVIKQQAEQNTLDFSGYANFIIHIMSLACAPIRDEQVSKCRESKDVVETFRLIMETLNLMKLDMANNYLNAVRNDVAMNTVEYEKKKFKEYLEVVESLPATESWLKRNNNPPTTASEGTSQTSQQPQSKDTIFKAYLELLDWNSENEFPEIMSMDKDRIKTLQSRALRLTSAACFMAIVSGIPLIGQNSEIRNKLAEHLVILLQNVENNKNLEDTIESIWLHIKSVIHTRIQELNQSLDETVETTLKNQILQVGKPESPVRILLWKRFITYISLNLRNNTSISVPPGFQDYAPELESFSAAFKRLTYYNHAVYREYYQEIIDKLNKNFLRKNDSTSTE</sequence>
<gene>
    <name evidence="3" type="primary">CSON010742</name>
</gene>
<dbReference type="VEuPathDB" id="VectorBase:CSON010742"/>